<dbReference type="GO" id="GO:0000467">
    <property type="term" value="P:exonucleolytic trimming to generate mature 3'-end of 5.8S rRNA from tricistronic rRNA transcript (SSU-rRNA, 5.8S rRNA, LSU-rRNA)"/>
    <property type="evidence" value="ECO:0007669"/>
    <property type="project" value="TreeGrafter"/>
</dbReference>
<protein>
    <recommendedName>
        <fullName evidence="12">Exosome complex component N-terminal domain-containing protein</fullName>
    </recommendedName>
</protein>
<feature type="compositionally biased region" description="Basic residues" evidence="7">
    <location>
        <begin position="49"/>
        <end position="65"/>
    </location>
</feature>
<keyword evidence="5" id="KW-0694">RNA-binding</keyword>
<reference evidence="10" key="1">
    <citation type="submission" date="2020-02" db="EMBL/GenBank/DDBJ databases">
        <authorList>
            <person name="Palmer J.M."/>
        </authorList>
    </citation>
    <scope>NUCLEOTIDE SEQUENCE</scope>
    <source>
        <strain evidence="10">EPUS1.4</strain>
        <tissue evidence="10">Thallus</tissue>
    </source>
</reference>
<dbReference type="GO" id="GO:0071051">
    <property type="term" value="P:poly(A)-dependent snoRNA 3'-end processing"/>
    <property type="evidence" value="ECO:0007669"/>
    <property type="project" value="TreeGrafter"/>
</dbReference>
<name>A0A8H7ABK9_9EURO</name>
<evidence type="ECO:0000256" key="6">
    <source>
        <dbReference type="ARBA" id="ARBA00023242"/>
    </source>
</evidence>
<keyword evidence="11" id="KW-1185">Reference proteome</keyword>
<evidence type="ECO:0000259" key="8">
    <source>
        <dbReference type="Pfam" id="PF14382"/>
    </source>
</evidence>
<comment type="subcellular location">
    <subcellularLocation>
        <location evidence="1">Nucleus</location>
    </subcellularLocation>
</comment>
<dbReference type="CDD" id="cd05789">
    <property type="entry name" value="S1_Rrp4"/>
    <property type="match status" value="1"/>
</dbReference>
<dbReference type="FunFam" id="2.40.50.140:FF:000038">
    <property type="entry name" value="Exosome complex component RRP4"/>
    <property type="match status" value="1"/>
</dbReference>
<gene>
    <name evidence="10" type="ORF">GJ744_002626</name>
</gene>
<evidence type="ECO:0000313" key="11">
    <source>
        <dbReference type="Proteomes" id="UP000606974"/>
    </source>
</evidence>
<dbReference type="Proteomes" id="UP000606974">
    <property type="component" value="Unassembled WGS sequence"/>
</dbReference>
<evidence type="ECO:0000256" key="5">
    <source>
        <dbReference type="ARBA" id="ARBA00022884"/>
    </source>
</evidence>
<sequence length="404" mass="42522">MGISILPPSDSDDDLGSGSPGSPSPSPHDSSSDTSMPDAASTSSSRRPGAGKRPKLSSSQRRRNRILVPGETITDEAQWMRGHGTFSAAAPSSSHASASAGATITATLPGPLHTTNKLLSITPLRSRYHPSIGDLVLGRIVSVDRARWRVDIAAPLLAQLPLSSINLPGGVLRRRTTADELQMRTYFQEGDLLVAEVQGVGNSDGVATLHTRSLRYGKLRNGVFVRVMGEGRGVGVVRGRRQVFTVATVAGSGSGSGSGEVDVALGVNGYCWVSRHVDPEADALEKEKAGKAKMAGAGSRVGMSISNLDELVSNEIYSSQNDEIDYRTRKEIARLCTCITLLADAALKIDEDTVIKAYSAAVEAEMEMMVDEDDEDAVAAAAAAGVDRKSELKKRIVQAVVGGG</sequence>
<evidence type="ECO:0000256" key="1">
    <source>
        <dbReference type="ARBA" id="ARBA00004123"/>
    </source>
</evidence>
<dbReference type="GO" id="GO:0034475">
    <property type="term" value="P:U4 snRNA 3'-end processing"/>
    <property type="evidence" value="ECO:0007669"/>
    <property type="project" value="TreeGrafter"/>
</dbReference>
<evidence type="ECO:0000256" key="7">
    <source>
        <dbReference type="SAM" id="MobiDB-lite"/>
    </source>
</evidence>
<dbReference type="GO" id="GO:0071028">
    <property type="term" value="P:nuclear mRNA surveillance"/>
    <property type="evidence" value="ECO:0007669"/>
    <property type="project" value="UniProtKB-ARBA"/>
</dbReference>
<dbReference type="InterPro" id="IPR036612">
    <property type="entry name" value="KH_dom_type_1_sf"/>
</dbReference>
<dbReference type="SUPFAM" id="SSF54791">
    <property type="entry name" value="Eukaryotic type KH-domain (KH-domain type I)"/>
    <property type="match status" value="1"/>
</dbReference>
<dbReference type="InterPro" id="IPR026699">
    <property type="entry name" value="Exosome_RNA_bind1/RRP40/RRP4"/>
</dbReference>
<dbReference type="OrthoDB" id="1650at2759"/>
<evidence type="ECO:0000256" key="3">
    <source>
        <dbReference type="ARBA" id="ARBA00022552"/>
    </source>
</evidence>
<dbReference type="GO" id="GO:0071035">
    <property type="term" value="P:nuclear polyadenylation-dependent rRNA catabolic process"/>
    <property type="evidence" value="ECO:0007669"/>
    <property type="project" value="TreeGrafter"/>
</dbReference>
<dbReference type="GO" id="GO:0003723">
    <property type="term" value="F:RNA binding"/>
    <property type="evidence" value="ECO:0007669"/>
    <property type="project" value="UniProtKB-KW"/>
</dbReference>
<evidence type="ECO:0000259" key="9">
    <source>
        <dbReference type="Pfam" id="PF21266"/>
    </source>
</evidence>
<evidence type="ECO:0008006" key="12">
    <source>
        <dbReference type="Google" id="ProtNLM"/>
    </source>
</evidence>
<feature type="compositionally biased region" description="Low complexity" evidence="7">
    <location>
        <begin position="16"/>
        <end position="38"/>
    </location>
</feature>
<accession>A0A8H7ABK9</accession>
<comment type="caution">
    <text evidence="10">The sequence shown here is derived from an EMBL/GenBank/DDBJ whole genome shotgun (WGS) entry which is preliminary data.</text>
</comment>
<dbReference type="Pfam" id="PF14382">
    <property type="entry name" value="ECR1_N"/>
    <property type="match status" value="1"/>
</dbReference>
<dbReference type="GO" id="GO:0071034">
    <property type="term" value="P:CUT catabolic process"/>
    <property type="evidence" value="ECO:0007669"/>
    <property type="project" value="TreeGrafter"/>
</dbReference>
<dbReference type="PANTHER" id="PTHR21321:SF4">
    <property type="entry name" value="EXOSOME COMPLEX COMPONENT RRP4"/>
    <property type="match status" value="1"/>
</dbReference>
<evidence type="ECO:0000256" key="4">
    <source>
        <dbReference type="ARBA" id="ARBA00022835"/>
    </source>
</evidence>
<dbReference type="GO" id="GO:0071038">
    <property type="term" value="P:TRAMP-dependent tRNA surveillance pathway"/>
    <property type="evidence" value="ECO:0007669"/>
    <property type="project" value="TreeGrafter"/>
</dbReference>
<evidence type="ECO:0000313" key="10">
    <source>
        <dbReference type="EMBL" id="KAF7504157.1"/>
    </source>
</evidence>
<organism evidence="10 11">
    <name type="scientific">Endocarpon pusillum</name>
    <dbReference type="NCBI Taxonomy" id="364733"/>
    <lineage>
        <taxon>Eukaryota</taxon>
        <taxon>Fungi</taxon>
        <taxon>Dikarya</taxon>
        <taxon>Ascomycota</taxon>
        <taxon>Pezizomycotina</taxon>
        <taxon>Eurotiomycetes</taxon>
        <taxon>Chaetothyriomycetidae</taxon>
        <taxon>Verrucariales</taxon>
        <taxon>Verrucariaceae</taxon>
        <taxon>Endocarpon</taxon>
    </lineage>
</organism>
<proteinExistence type="inferred from homology"/>
<dbReference type="EMBL" id="JAACFV010000147">
    <property type="protein sequence ID" value="KAF7504157.1"/>
    <property type="molecule type" value="Genomic_DNA"/>
</dbReference>
<dbReference type="InterPro" id="IPR025721">
    <property type="entry name" value="Exosome_cplx_N_dom"/>
</dbReference>
<dbReference type="AlphaFoldDB" id="A0A8H7ABK9"/>
<dbReference type="GO" id="GO:0000176">
    <property type="term" value="C:nuclear exosome (RNase complex)"/>
    <property type="evidence" value="ECO:0007669"/>
    <property type="project" value="TreeGrafter"/>
</dbReference>
<feature type="domain" description="Exosome complex component N-terminal" evidence="8">
    <location>
        <begin position="67"/>
        <end position="86"/>
    </location>
</feature>
<dbReference type="InterPro" id="IPR012340">
    <property type="entry name" value="NA-bd_OB-fold"/>
</dbReference>
<keyword evidence="4" id="KW-0271">Exosome</keyword>
<feature type="region of interest" description="Disordered" evidence="7">
    <location>
        <begin position="1"/>
        <end position="78"/>
    </location>
</feature>
<dbReference type="Gene3D" id="2.40.50.140">
    <property type="entry name" value="Nucleic acid-binding proteins"/>
    <property type="match status" value="1"/>
</dbReference>
<dbReference type="GO" id="GO:0000177">
    <property type="term" value="C:cytoplasmic exosome (RNase complex)"/>
    <property type="evidence" value="ECO:0007669"/>
    <property type="project" value="TreeGrafter"/>
</dbReference>
<keyword evidence="3" id="KW-0698">rRNA processing</keyword>
<dbReference type="Pfam" id="PF21266">
    <property type="entry name" value="S1_RRP4"/>
    <property type="match status" value="1"/>
</dbReference>
<comment type="similarity">
    <text evidence="2">Belongs to the RRP4 family.</text>
</comment>
<dbReference type="SUPFAM" id="SSF50249">
    <property type="entry name" value="Nucleic acid-binding proteins"/>
    <property type="match status" value="1"/>
</dbReference>
<feature type="domain" description="RRP4 S1" evidence="9">
    <location>
        <begin position="127"/>
        <end position="198"/>
    </location>
</feature>
<dbReference type="Gene3D" id="2.40.50.100">
    <property type="match status" value="1"/>
</dbReference>
<dbReference type="InterPro" id="IPR048565">
    <property type="entry name" value="S1_RRP4"/>
</dbReference>
<evidence type="ECO:0000256" key="2">
    <source>
        <dbReference type="ARBA" id="ARBA00009155"/>
    </source>
</evidence>
<keyword evidence="6" id="KW-0539">Nucleus</keyword>
<dbReference type="PANTHER" id="PTHR21321">
    <property type="entry name" value="PNAS-3 RELATED"/>
    <property type="match status" value="1"/>
</dbReference>